<name>A0A6M3KNA2_9ZZZZ</name>
<dbReference type="EMBL" id="MT142497">
    <property type="protein sequence ID" value="QJA82818.1"/>
    <property type="molecule type" value="Genomic_DNA"/>
</dbReference>
<organism evidence="1">
    <name type="scientific">viral metagenome</name>
    <dbReference type="NCBI Taxonomy" id="1070528"/>
    <lineage>
        <taxon>unclassified sequences</taxon>
        <taxon>metagenomes</taxon>
        <taxon>organismal metagenomes</taxon>
    </lineage>
</organism>
<sequence>MLGMIFQDANQTTTYWCFGEPKPFYTATAGRYDYWTYWVAAPLTA</sequence>
<protein>
    <submittedName>
        <fullName evidence="1">Uncharacterized protein</fullName>
    </submittedName>
</protein>
<evidence type="ECO:0000313" key="1">
    <source>
        <dbReference type="EMBL" id="QJA82818.1"/>
    </source>
</evidence>
<evidence type="ECO:0000313" key="2">
    <source>
        <dbReference type="EMBL" id="QJH99642.1"/>
    </source>
</evidence>
<dbReference type="EMBL" id="MT144800">
    <property type="protein sequence ID" value="QJH99642.1"/>
    <property type="molecule type" value="Genomic_DNA"/>
</dbReference>
<proteinExistence type="predicted"/>
<accession>A0A6M3KNA2</accession>
<dbReference type="AlphaFoldDB" id="A0A6M3KNA2"/>
<reference evidence="1" key="1">
    <citation type="submission" date="2020-03" db="EMBL/GenBank/DDBJ databases">
        <title>The deep terrestrial virosphere.</title>
        <authorList>
            <person name="Holmfeldt K."/>
            <person name="Nilsson E."/>
            <person name="Simone D."/>
            <person name="Lopez-Fernandez M."/>
            <person name="Wu X."/>
            <person name="de Brujin I."/>
            <person name="Lundin D."/>
            <person name="Andersson A."/>
            <person name="Bertilsson S."/>
            <person name="Dopson M."/>
        </authorList>
    </citation>
    <scope>NUCLEOTIDE SEQUENCE</scope>
    <source>
        <strain evidence="1">MM415A00367</strain>
        <strain evidence="2">TM448B01625</strain>
    </source>
</reference>
<gene>
    <name evidence="1" type="ORF">MM415A00367_0006</name>
    <name evidence="2" type="ORF">TM448B01625_0010</name>
</gene>